<proteinExistence type="predicted"/>
<dbReference type="AlphaFoldDB" id="X1TE55"/>
<comment type="caution">
    <text evidence="1">The sequence shown here is derived from an EMBL/GenBank/DDBJ whole genome shotgun (WGS) entry which is preliminary data.</text>
</comment>
<accession>X1TE55</accession>
<sequence>GEGELADIVELSLKNLDNSGLEYIRVSRPEDINSNNAVVLLAESKPELRTSVKTNKYIDVLAALSES</sequence>
<protein>
    <submittedName>
        <fullName evidence="1">Uncharacterized protein</fullName>
    </submittedName>
</protein>
<dbReference type="EMBL" id="BARW01013293">
    <property type="protein sequence ID" value="GAI78324.1"/>
    <property type="molecule type" value="Genomic_DNA"/>
</dbReference>
<gene>
    <name evidence="1" type="ORF">S12H4_24471</name>
</gene>
<feature type="non-terminal residue" evidence="1">
    <location>
        <position position="1"/>
    </location>
</feature>
<organism evidence="1">
    <name type="scientific">marine sediment metagenome</name>
    <dbReference type="NCBI Taxonomy" id="412755"/>
    <lineage>
        <taxon>unclassified sequences</taxon>
        <taxon>metagenomes</taxon>
        <taxon>ecological metagenomes</taxon>
    </lineage>
</organism>
<name>X1TE55_9ZZZZ</name>
<reference evidence="1" key="1">
    <citation type="journal article" date="2014" name="Front. Microbiol.">
        <title>High frequency of phylogenetically diverse reductive dehalogenase-homologous genes in deep subseafloor sedimentary metagenomes.</title>
        <authorList>
            <person name="Kawai M."/>
            <person name="Futagami T."/>
            <person name="Toyoda A."/>
            <person name="Takaki Y."/>
            <person name="Nishi S."/>
            <person name="Hori S."/>
            <person name="Arai W."/>
            <person name="Tsubouchi T."/>
            <person name="Morono Y."/>
            <person name="Uchiyama I."/>
            <person name="Ito T."/>
            <person name="Fujiyama A."/>
            <person name="Inagaki F."/>
            <person name="Takami H."/>
        </authorList>
    </citation>
    <scope>NUCLEOTIDE SEQUENCE</scope>
    <source>
        <strain evidence="1">Expedition CK06-06</strain>
    </source>
</reference>
<evidence type="ECO:0000313" key="1">
    <source>
        <dbReference type="EMBL" id="GAI78324.1"/>
    </source>
</evidence>